<dbReference type="EMBL" id="JBHRTF010000004">
    <property type="protein sequence ID" value="MFC3115887.1"/>
    <property type="molecule type" value="Genomic_DNA"/>
</dbReference>
<accession>A0ABV7FED4</accession>
<keyword evidence="3" id="KW-1185">Reference proteome</keyword>
<reference evidence="3" key="1">
    <citation type="journal article" date="2019" name="Int. J. Syst. Evol. Microbiol.">
        <title>The Global Catalogue of Microorganisms (GCM) 10K type strain sequencing project: providing services to taxonomists for standard genome sequencing and annotation.</title>
        <authorList>
            <consortium name="The Broad Institute Genomics Platform"/>
            <consortium name="The Broad Institute Genome Sequencing Center for Infectious Disease"/>
            <person name="Wu L."/>
            <person name="Ma J."/>
        </authorList>
    </citation>
    <scope>NUCLEOTIDE SEQUENCE [LARGE SCALE GENOMIC DNA]</scope>
    <source>
        <strain evidence="3">KCTC 52237</strain>
    </source>
</reference>
<evidence type="ECO:0000313" key="3">
    <source>
        <dbReference type="Proteomes" id="UP001595555"/>
    </source>
</evidence>
<dbReference type="RefSeq" id="WP_378118628.1">
    <property type="nucleotide sequence ID" value="NZ_JBHRTF010000004.1"/>
</dbReference>
<dbReference type="Proteomes" id="UP001595555">
    <property type="component" value="Unassembled WGS sequence"/>
</dbReference>
<evidence type="ECO:0000313" key="2">
    <source>
        <dbReference type="EMBL" id="MFC3115887.1"/>
    </source>
</evidence>
<comment type="caution">
    <text evidence="2">The sequence shown here is derived from an EMBL/GenBank/DDBJ whole genome shotgun (WGS) entry which is preliminary data.</text>
</comment>
<gene>
    <name evidence="2" type="ORF">ACFODX_09990</name>
</gene>
<evidence type="ECO:0000256" key="1">
    <source>
        <dbReference type="SAM" id="MobiDB-lite"/>
    </source>
</evidence>
<feature type="region of interest" description="Disordered" evidence="1">
    <location>
        <begin position="57"/>
        <end position="95"/>
    </location>
</feature>
<organism evidence="2 3">
    <name type="scientific">Cellvibrio fontiphilus</name>
    <dbReference type="NCBI Taxonomy" id="1815559"/>
    <lineage>
        <taxon>Bacteria</taxon>
        <taxon>Pseudomonadati</taxon>
        <taxon>Pseudomonadota</taxon>
        <taxon>Gammaproteobacteria</taxon>
        <taxon>Cellvibrionales</taxon>
        <taxon>Cellvibrionaceae</taxon>
        <taxon>Cellvibrio</taxon>
    </lineage>
</organism>
<protein>
    <submittedName>
        <fullName evidence="2">Uncharacterized protein</fullName>
    </submittedName>
</protein>
<feature type="compositionally biased region" description="Low complexity" evidence="1">
    <location>
        <begin position="58"/>
        <end position="83"/>
    </location>
</feature>
<proteinExistence type="predicted"/>
<name>A0ABV7FED4_9GAMM</name>
<sequence length="177" mass="18735">MEIGAKTLIAGAGLFLLGVGSTYWLMADNQAPAAAEKPTAAHHQPAMQAALNQLGNSATETPTQEPAAALTEAGNPHTAAASDAETETASETETLTHESFLAAAEARREQQLADKAETERLDKLRQQKADSVDCKFWRQQQASSSTAAKIEEKIKTFCFIAQDLASSESSSSDAITP</sequence>